<sequence length="633" mass="72564">MNSHDSLLIWDVSGELSSQGCGTSVLWQSYFTSNSDNEVSIPQLVEDHAELLKQSYLSLLYELGELMVNGKSVIDHLEITPGFSYWWMTLLNEKCNFAKSPQTDNIIKLLAFEKWIAGKEYSKIILVSSNSELANALRCLFQELEIKYEWKQIKQKKREMAGFAHFIYDRVPIVVQGFVWLAHHLFTRWRLKGLGLDRWCLSPAKMTFVSYLFHLDINKTKNGQYRSGYWAGLPDMLATKKVQSNWLHIYTKSPLVPTAKAVKILIEQYNQSHSNNQNHVILESFLDLRLVWQVIRQWFRLRKAQRIIIANVRKKCGYYWPLLKKDFFLSFNGGNSMSNLLSKSLFSKAMFTLPQQEKGCYLLENQAWEFGFIHAWRSAGHEQNLIGVPHATVRYWDLRYYFDPRIYESSAKCRMDRPNMVAVNGVVAKQRYVDGSYPVAELCEVEALRYLYIKDIHKQKSISTANSSSADILLVLGDYLEMDTKLLMELLRSAVSNIEVKLKYLVKPHPACPIYAADYPELEMDITNEAIPALISKCSLVLTSSVTSAAMDAYCTGKPVITILDPTKLNLSPVKDCKGVTFVSSADELVKILNVATKLSCDVDQGRSYFHLDADIPRWKALLIENKKSIDNK</sequence>
<name>A0A3B0YRB5_9ZZZZ</name>
<proteinExistence type="predicted"/>
<gene>
    <name evidence="1" type="ORF">MNBD_GAMMA12-1342</name>
</gene>
<dbReference type="AlphaFoldDB" id="A0A3B0YRB5"/>
<protein>
    <submittedName>
        <fullName evidence="1">Uncharacterized protein</fullName>
    </submittedName>
</protein>
<dbReference type="EMBL" id="UOFL01000018">
    <property type="protein sequence ID" value="VAW71394.1"/>
    <property type="molecule type" value="Genomic_DNA"/>
</dbReference>
<dbReference type="NCBIfam" id="TIGR04326">
    <property type="entry name" value="O_ant_LIC13510"/>
    <property type="match status" value="1"/>
</dbReference>
<evidence type="ECO:0000313" key="1">
    <source>
        <dbReference type="EMBL" id="VAW71394.1"/>
    </source>
</evidence>
<reference evidence="1" key="1">
    <citation type="submission" date="2018-06" db="EMBL/GenBank/DDBJ databases">
        <authorList>
            <person name="Zhirakovskaya E."/>
        </authorList>
    </citation>
    <scope>NUCLEOTIDE SEQUENCE</scope>
</reference>
<dbReference type="InterPro" id="IPR027613">
    <property type="entry name" value="O_ant_LIC13510"/>
</dbReference>
<accession>A0A3B0YRB5</accession>
<organism evidence="1">
    <name type="scientific">hydrothermal vent metagenome</name>
    <dbReference type="NCBI Taxonomy" id="652676"/>
    <lineage>
        <taxon>unclassified sequences</taxon>
        <taxon>metagenomes</taxon>
        <taxon>ecological metagenomes</taxon>
    </lineage>
</organism>